<evidence type="ECO:0000313" key="3">
    <source>
        <dbReference type="Proteomes" id="UP000314294"/>
    </source>
</evidence>
<dbReference type="Proteomes" id="UP000314294">
    <property type="component" value="Unassembled WGS sequence"/>
</dbReference>
<organism evidence="2 3">
    <name type="scientific">Liparis tanakae</name>
    <name type="common">Tanaka's snailfish</name>
    <dbReference type="NCBI Taxonomy" id="230148"/>
    <lineage>
        <taxon>Eukaryota</taxon>
        <taxon>Metazoa</taxon>
        <taxon>Chordata</taxon>
        <taxon>Craniata</taxon>
        <taxon>Vertebrata</taxon>
        <taxon>Euteleostomi</taxon>
        <taxon>Actinopterygii</taxon>
        <taxon>Neopterygii</taxon>
        <taxon>Teleostei</taxon>
        <taxon>Neoteleostei</taxon>
        <taxon>Acanthomorphata</taxon>
        <taxon>Eupercaria</taxon>
        <taxon>Perciformes</taxon>
        <taxon>Cottioidei</taxon>
        <taxon>Cottales</taxon>
        <taxon>Liparidae</taxon>
        <taxon>Liparis</taxon>
    </lineage>
</organism>
<dbReference type="AlphaFoldDB" id="A0A4Z2FIC8"/>
<dbReference type="EMBL" id="SRLO01001145">
    <property type="protein sequence ID" value="TNN40956.1"/>
    <property type="molecule type" value="Genomic_DNA"/>
</dbReference>
<evidence type="ECO:0000256" key="1">
    <source>
        <dbReference type="SAM" id="MobiDB-lite"/>
    </source>
</evidence>
<proteinExistence type="predicted"/>
<name>A0A4Z2FIC8_9TELE</name>
<evidence type="ECO:0000313" key="2">
    <source>
        <dbReference type="EMBL" id="TNN40956.1"/>
    </source>
</evidence>
<gene>
    <name evidence="2" type="ORF">EYF80_048866</name>
</gene>
<comment type="caution">
    <text evidence="2">The sequence shown here is derived from an EMBL/GenBank/DDBJ whole genome shotgun (WGS) entry which is preliminary data.</text>
</comment>
<feature type="region of interest" description="Disordered" evidence="1">
    <location>
        <begin position="20"/>
        <end position="57"/>
    </location>
</feature>
<keyword evidence="3" id="KW-1185">Reference proteome</keyword>
<reference evidence="2 3" key="1">
    <citation type="submission" date="2019-03" db="EMBL/GenBank/DDBJ databases">
        <title>First draft genome of Liparis tanakae, snailfish: a comprehensive survey of snailfish specific genes.</title>
        <authorList>
            <person name="Kim W."/>
            <person name="Song I."/>
            <person name="Jeong J.-H."/>
            <person name="Kim D."/>
            <person name="Kim S."/>
            <person name="Ryu S."/>
            <person name="Song J.Y."/>
            <person name="Lee S.K."/>
        </authorList>
    </citation>
    <scope>NUCLEOTIDE SEQUENCE [LARGE SCALE GENOMIC DNA]</scope>
    <source>
        <tissue evidence="2">Muscle</tissue>
    </source>
</reference>
<feature type="compositionally biased region" description="Gly residues" evidence="1">
    <location>
        <begin position="24"/>
        <end position="53"/>
    </location>
</feature>
<sequence>MDNKVVSQMEVKKERRWNICESAAGGGPGGGGRDAVRGRGGAGGGGRGRGGGYFSSRRGQKVKVYEAAEVAIVAFDARKGNAMMGG</sequence>
<accession>A0A4Z2FIC8</accession>
<protein>
    <submittedName>
        <fullName evidence="2">Uncharacterized protein</fullName>
    </submittedName>
</protein>